<accession>A0ABR8QSI2</accession>
<evidence type="ECO:0000313" key="2">
    <source>
        <dbReference type="EMBL" id="MBD7938485.1"/>
    </source>
</evidence>
<sequence length="240" mass="28505">MKKIVTLLLLIFILFPNGIVASEDSSVVSDALLTSLAPILTEKIHQYYGYEKQYNLYDTEIKKLKWNRKGYHMILKLEITTYEEGYLPPYGQDSLVLDLTPLGPEVITYKHKGDEEEKKVNHFYRKVANDMEHSFKKRWRRYHQTRFNQFQFLASKNGWTDRLIPVMQVVKDINNETTSKYKNTIQPLIYFNKEEILILYKNKSGMNEMITLRHFGNGWKVDKREQKQGKKMTEQILSHM</sequence>
<dbReference type="Pfam" id="PF13027">
    <property type="entry name" value="DUF3888"/>
    <property type="match status" value="1"/>
</dbReference>
<dbReference type="InterPro" id="IPR024984">
    <property type="entry name" value="DUF3888"/>
</dbReference>
<dbReference type="Proteomes" id="UP000657931">
    <property type="component" value="Unassembled WGS sequence"/>
</dbReference>
<comment type="caution">
    <text evidence="2">The sequence shown here is derived from an EMBL/GenBank/DDBJ whole genome shotgun (WGS) entry which is preliminary data.</text>
</comment>
<evidence type="ECO:0000313" key="3">
    <source>
        <dbReference type="Proteomes" id="UP000657931"/>
    </source>
</evidence>
<dbReference type="EMBL" id="JACSQT010000008">
    <property type="protein sequence ID" value="MBD7938485.1"/>
    <property type="molecule type" value="Genomic_DNA"/>
</dbReference>
<evidence type="ECO:0000256" key="1">
    <source>
        <dbReference type="SAM" id="SignalP"/>
    </source>
</evidence>
<protein>
    <submittedName>
        <fullName evidence="2">DUF3888 domain-containing protein</fullName>
    </submittedName>
</protein>
<dbReference type="RefSeq" id="WP_191815741.1">
    <property type="nucleotide sequence ID" value="NZ_JACSQT010000008.1"/>
</dbReference>
<proteinExistence type="predicted"/>
<feature type="chain" id="PRO_5045209590" evidence="1">
    <location>
        <begin position="22"/>
        <end position="240"/>
    </location>
</feature>
<keyword evidence="1" id="KW-0732">Signal</keyword>
<organism evidence="2 3">
    <name type="scientific">Cytobacillus stercorigallinarum</name>
    <dbReference type="NCBI Taxonomy" id="2762240"/>
    <lineage>
        <taxon>Bacteria</taxon>
        <taxon>Bacillati</taxon>
        <taxon>Bacillota</taxon>
        <taxon>Bacilli</taxon>
        <taxon>Bacillales</taxon>
        <taxon>Bacillaceae</taxon>
        <taxon>Cytobacillus</taxon>
    </lineage>
</organism>
<name>A0ABR8QSI2_9BACI</name>
<keyword evidence="3" id="KW-1185">Reference proteome</keyword>
<gene>
    <name evidence="2" type="ORF">H9655_15725</name>
</gene>
<reference evidence="2 3" key="1">
    <citation type="submission" date="2020-08" db="EMBL/GenBank/DDBJ databases">
        <title>A Genomic Blueprint of the Chicken Gut Microbiome.</title>
        <authorList>
            <person name="Gilroy R."/>
            <person name="Ravi A."/>
            <person name="Getino M."/>
            <person name="Pursley I."/>
            <person name="Horton D.L."/>
            <person name="Alikhan N.-F."/>
            <person name="Baker D."/>
            <person name="Gharbi K."/>
            <person name="Hall N."/>
            <person name="Watson M."/>
            <person name="Adriaenssens E.M."/>
            <person name="Foster-Nyarko E."/>
            <person name="Jarju S."/>
            <person name="Secka A."/>
            <person name="Antonio M."/>
            <person name="Oren A."/>
            <person name="Chaudhuri R."/>
            <person name="La Ragione R.M."/>
            <person name="Hildebrand F."/>
            <person name="Pallen M.J."/>
        </authorList>
    </citation>
    <scope>NUCLEOTIDE SEQUENCE [LARGE SCALE GENOMIC DNA]</scope>
    <source>
        <strain evidence="2 3">Sa5YUA1</strain>
    </source>
</reference>
<feature type="signal peptide" evidence="1">
    <location>
        <begin position="1"/>
        <end position="21"/>
    </location>
</feature>